<sequence length="551" mass="61901">MVYITRSVARIIDCYFPESNHGGLSSGGLTLEQLVYYRHLHELEELRNIDPSLVDQDMEMQDGLDEEDEDVGDDGSEYADSDDGELTTSDVERFPAQRPAKRRKIKNKHAASQLASSTLEWSGPVPPNVPYDKIASVPSASLPSTGSIRRDKRRARSSNRRGIQSEAYVARGVFLDVTEDARASNPLWCGLNAHKDDREFIKGELGLEKVLPNLTPLSFEGKETLVADAKRRAVIFRSVVTDNVRGSMPKICEEARRFIAATTAPTDAERARNLRGVQWFSIAGYDRNNKPIPKISRWHASQKATVDRFFKNGSLFDQLTRIGCSLLRKHFPGIHQRFSDCSEWMRKHHRLQAPYGVFFNFCLNGVSVDTDRVHCEPHVDFKNVALGVCMIFVYGHFNHKERSWLVIWEAGIVLELPPGVFLLYPSSLFLHFNVDRRNFVVTEGDHPTPSNTHPLCNCGDWDASHDEKWNNAVGRGSMVWFNQATMFQTSELGYPTVKAAKAAGVDTACVFPVDAAFNVVPRTSAQDDGDSSARDVDVVDPDQVDTVDRVW</sequence>
<accession>A0AAW0D7Q0</accession>
<gene>
    <name evidence="2" type="ORF">VNI00_006163</name>
</gene>
<feature type="compositionally biased region" description="Basic residues" evidence="1">
    <location>
        <begin position="99"/>
        <end position="109"/>
    </location>
</feature>
<protein>
    <submittedName>
        <fullName evidence="2">Uncharacterized protein</fullName>
    </submittedName>
</protein>
<reference evidence="2 3" key="1">
    <citation type="submission" date="2024-01" db="EMBL/GenBank/DDBJ databases">
        <title>A draft genome for a cacao thread blight-causing isolate of Paramarasmius palmivorus.</title>
        <authorList>
            <person name="Baruah I.K."/>
            <person name="Bukari Y."/>
            <person name="Amoako-Attah I."/>
            <person name="Meinhardt L.W."/>
            <person name="Bailey B.A."/>
            <person name="Cohen S.P."/>
        </authorList>
    </citation>
    <scope>NUCLEOTIDE SEQUENCE [LARGE SCALE GENOMIC DNA]</scope>
    <source>
        <strain evidence="2 3">GH-12</strain>
    </source>
</reference>
<feature type="region of interest" description="Disordered" evidence="1">
    <location>
        <begin position="131"/>
        <end position="161"/>
    </location>
</feature>
<feature type="region of interest" description="Disordered" evidence="1">
    <location>
        <begin position="64"/>
        <end position="109"/>
    </location>
</feature>
<evidence type="ECO:0000313" key="3">
    <source>
        <dbReference type="Proteomes" id="UP001383192"/>
    </source>
</evidence>
<dbReference type="AlphaFoldDB" id="A0AAW0D7Q0"/>
<keyword evidence="3" id="KW-1185">Reference proteome</keyword>
<feature type="compositionally biased region" description="Basic residues" evidence="1">
    <location>
        <begin position="150"/>
        <end position="159"/>
    </location>
</feature>
<proteinExistence type="predicted"/>
<dbReference type="Proteomes" id="UP001383192">
    <property type="component" value="Unassembled WGS sequence"/>
</dbReference>
<evidence type="ECO:0000313" key="2">
    <source>
        <dbReference type="EMBL" id="KAK7047835.1"/>
    </source>
</evidence>
<organism evidence="2 3">
    <name type="scientific">Paramarasmius palmivorus</name>
    <dbReference type="NCBI Taxonomy" id="297713"/>
    <lineage>
        <taxon>Eukaryota</taxon>
        <taxon>Fungi</taxon>
        <taxon>Dikarya</taxon>
        <taxon>Basidiomycota</taxon>
        <taxon>Agaricomycotina</taxon>
        <taxon>Agaricomycetes</taxon>
        <taxon>Agaricomycetidae</taxon>
        <taxon>Agaricales</taxon>
        <taxon>Marasmiineae</taxon>
        <taxon>Marasmiaceae</taxon>
        <taxon>Paramarasmius</taxon>
    </lineage>
</organism>
<name>A0AAW0D7Q0_9AGAR</name>
<comment type="caution">
    <text evidence="2">The sequence shown here is derived from an EMBL/GenBank/DDBJ whole genome shotgun (WGS) entry which is preliminary data.</text>
</comment>
<feature type="compositionally biased region" description="Acidic residues" evidence="1">
    <location>
        <begin position="64"/>
        <end position="85"/>
    </location>
</feature>
<evidence type="ECO:0000256" key="1">
    <source>
        <dbReference type="SAM" id="MobiDB-lite"/>
    </source>
</evidence>
<dbReference type="Gene3D" id="3.60.130.30">
    <property type="match status" value="1"/>
</dbReference>
<dbReference type="EMBL" id="JAYKXP010000018">
    <property type="protein sequence ID" value="KAK7047835.1"/>
    <property type="molecule type" value="Genomic_DNA"/>
</dbReference>